<dbReference type="PANTHER" id="PTHR33321:SF3">
    <property type="entry name" value="OS05G0582000 PROTEIN"/>
    <property type="match status" value="1"/>
</dbReference>
<evidence type="ECO:0000256" key="1">
    <source>
        <dbReference type="SAM" id="Phobius"/>
    </source>
</evidence>
<dbReference type="Pfam" id="PF04450">
    <property type="entry name" value="BSP"/>
    <property type="match status" value="1"/>
</dbReference>
<accession>A0A328E597</accession>
<gene>
    <name evidence="2" type="ORF">DM860_018163</name>
</gene>
<sequence length="231" mass="25443">MNMGEAEAHQSHPTRPLLSKTTLQLQNDDFNDGGFTFRLVFIAFIALLSIWANHEATKGFAVTVVNDAGGTAAGRRFSLFYESDDRATRLILDRSKYLEDLLPFCPKKGIDHVVLRLSRRNLTSPVVIESGERGEFVIHICPSIVVGPNFELATFLAVQRGMAHIWLWDCHGNNAEQTRAINGVVDCIASFDGAPPHSGGAERPDYSVSGCWMGGNCWLGYSKIGLRKCTT</sequence>
<keyword evidence="1" id="KW-0812">Transmembrane</keyword>
<organism evidence="2 3">
    <name type="scientific">Cuscuta australis</name>
    <dbReference type="NCBI Taxonomy" id="267555"/>
    <lineage>
        <taxon>Eukaryota</taxon>
        <taxon>Viridiplantae</taxon>
        <taxon>Streptophyta</taxon>
        <taxon>Embryophyta</taxon>
        <taxon>Tracheophyta</taxon>
        <taxon>Spermatophyta</taxon>
        <taxon>Magnoliopsida</taxon>
        <taxon>eudicotyledons</taxon>
        <taxon>Gunneridae</taxon>
        <taxon>Pentapetalae</taxon>
        <taxon>asterids</taxon>
        <taxon>lamiids</taxon>
        <taxon>Solanales</taxon>
        <taxon>Convolvulaceae</taxon>
        <taxon>Cuscuteae</taxon>
        <taxon>Cuscuta</taxon>
        <taxon>Cuscuta subgen. Grammica</taxon>
        <taxon>Cuscuta sect. Cleistogrammica</taxon>
    </lineage>
</organism>
<dbReference type="EMBL" id="NQVE01000047">
    <property type="protein sequence ID" value="RAL51623.1"/>
    <property type="molecule type" value="Genomic_DNA"/>
</dbReference>
<dbReference type="AlphaFoldDB" id="A0A328E597"/>
<keyword evidence="3" id="KW-1185">Reference proteome</keyword>
<proteinExistence type="predicted"/>
<evidence type="ECO:0000313" key="2">
    <source>
        <dbReference type="EMBL" id="RAL51623.1"/>
    </source>
</evidence>
<keyword evidence="1" id="KW-0472">Membrane</keyword>
<name>A0A328E597_9ASTE</name>
<feature type="transmembrane region" description="Helical" evidence="1">
    <location>
        <begin position="35"/>
        <end position="52"/>
    </location>
</feature>
<dbReference type="InterPro" id="IPR007541">
    <property type="entry name" value="Uncharacterised_BSP"/>
</dbReference>
<reference evidence="2 3" key="1">
    <citation type="submission" date="2018-06" db="EMBL/GenBank/DDBJ databases">
        <title>The Genome of Cuscuta australis (Dodder) Provides Insight into the Evolution of Plant Parasitism.</title>
        <authorList>
            <person name="Liu H."/>
        </authorList>
    </citation>
    <scope>NUCLEOTIDE SEQUENCE [LARGE SCALE GENOMIC DNA]</scope>
    <source>
        <strain evidence="3">cv. Yunnan</strain>
        <tissue evidence="2">Vines</tissue>
    </source>
</reference>
<dbReference type="PANTHER" id="PTHR33321">
    <property type="match status" value="1"/>
</dbReference>
<comment type="caution">
    <text evidence="2">The sequence shown here is derived from an EMBL/GenBank/DDBJ whole genome shotgun (WGS) entry which is preliminary data.</text>
</comment>
<protein>
    <submittedName>
        <fullName evidence="2">Uncharacterized protein</fullName>
    </submittedName>
</protein>
<evidence type="ECO:0000313" key="3">
    <source>
        <dbReference type="Proteomes" id="UP000249390"/>
    </source>
</evidence>
<keyword evidence="1" id="KW-1133">Transmembrane helix</keyword>
<dbReference type="Proteomes" id="UP000249390">
    <property type="component" value="Unassembled WGS sequence"/>
</dbReference>